<protein>
    <submittedName>
        <fullName evidence="1">Uncharacterized protein</fullName>
    </submittedName>
</protein>
<sequence>MANLTLSIDDKLLQAARVRAVHEGTSVNEICRQAIENYARAANADRLRRFDELMASIDAAQRDVQPVEVPWKNRAEMYEHIIAERHPTLMKRGKGKA</sequence>
<keyword evidence="2" id="KW-1185">Reference proteome</keyword>
<proteinExistence type="predicted"/>
<organism evidence="1 2">
    <name type="scientific">Ramlibacter albus</name>
    <dbReference type="NCBI Taxonomy" id="2079448"/>
    <lineage>
        <taxon>Bacteria</taxon>
        <taxon>Pseudomonadati</taxon>
        <taxon>Pseudomonadota</taxon>
        <taxon>Betaproteobacteria</taxon>
        <taxon>Burkholderiales</taxon>
        <taxon>Comamonadaceae</taxon>
        <taxon>Ramlibacter</taxon>
    </lineage>
</organism>
<accession>A0A923MBE3</accession>
<reference evidence="1" key="1">
    <citation type="submission" date="2020-08" db="EMBL/GenBank/DDBJ databases">
        <title>Ramlibacter sp. GTP1 16S ribosomal RNA gene genome sequencing and assembly.</title>
        <authorList>
            <person name="Kang M."/>
        </authorList>
    </citation>
    <scope>NUCLEOTIDE SEQUENCE</scope>
    <source>
        <strain evidence="1">GTP1</strain>
    </source>
</reference>
<dbReference type="RefSeq" id="WP_187084200.1">
    <property type="nucleotide sequence ID" value="NZ_JACORU010000012.1"/>
</dbReference>
<evidence type="ECO:0000313" key="1">
    <source>
        <dbReference type="EMBL" id="MBC5767712.1"/>
    </source>
</evidence>
<dbReference type="GO" id="GO:0006355">
    <property type="term" value="P:regulation of DNA-templated transcription"/>
    <property type="evidence" value="ECO:0007669"/>
    <property type="project" value="InterPro"/>
</dbReference>
<name>A0A923MBE3_9BURK</name>
<dbReference type="AlphaFoldDB" id="A0A923MBE3"/>
<gene>
    <name evidence="1" type="ORF">H8R02_24820</name>
</gene>
<comment type="caution">
    <text evidence="1">The sequence shown here is derived from an EMBL/GenBank/DDBJ whole genome shotgun (WGS) entry which is preliminary data.</text>
</comment>
<dbReference type="InterPro" id="IPR010985">
    <property type="entry name" value="Ribbon_hlx_hlx"/>
</dbReference>
<evidence type="ECO:0000313" key="2">
    <source>
        <dbReference type="Proteomes" id="UP000596827"/>
    </source>
</evidence>
<dbReference type="SUPFAM" id="SSF47598">
    <property type="entry name" value="Ribbon-helix-helix"/>
    <property type="match status" value="1"/>
</dbReference>
<dbReference type="EMBL" id="JACORU010000012">
    <property type="protein sequence ID" value="MBC5767712.1"/>
    <property type="molecule type" value="Genomic_DNA"/>
</dbReference>
<dbReference type="Proteomes" id="UP000596827">
    <property type="component" value="Unassembled WGS sequence"/>
</dbReference>